<dbReference type="GO" id="GO:0004523">
    <property type="term" value="F:RNA-DNA hybrid ribonuclease activity"/>
    <property type="evidence" value="ECO:0007669"/>
    <property type="project" value="InterPro"/>
</dbReference>
<dbReference type="InterPro" id="IPR012337">
    <property type="entry name" value="RNaseH-like_sf"/>
</dbReference>
<dbReference type="InterPro" id="IPR002156">
    <property type="entry name" value="RNaseH_domain"/>
</dbReference>
<dbReference type="InterPro" id="IPR044730">
    <property type="entry name" value="RNase_H-like_dom_plant"/>
</dbReference>
<evidence type="ECO:0000259" key="1">
    <source>
        <dbReference type="Pfam" id="PF13456"/>
    </source>
</evidence>
<dbReference type="PANTHER" id="PTHR47074">
    <property type="entry name" value="BNAC02G40300D PROTEIN"/>
    <property type="match status" value="1"/>
</dbReference>
<dbReference type="Gene3D" id="3.30.420.10">
    <property type="entry name" value="Ribonuclease H-like superfamily/Ribonuclease H"/>
    <property type="match status" value="1"/>
</dbReference>
<dbReference type="CDD" id="cd06222">
    <property type="entry name" value="RNase_H_like"/>
    <property type="match status" value="1"/>
</dbReference>
<gene>
    <name evidence="2" type="ORF">QYE76_032832</name>
</gene>
<name>A0AAD8QWC1_LOLMU</name>
<organism evidence="2 3">
    <name type="scientific">Lolium multiflorum</name>
    <name type="common">Italian ryegrass</name>
    <name type="synonym">Lolium perenne subsp. multiflorum</name>
    <dbReference type="NCBI Taxonomy" id="4521"/>
    <lineage>
        <taxon>Eukaryota</taxon>
        <taxon>Viridiplantae</taxon>
        <taxon>Streptophyta</taxon>
        <taxon>Embryophyta</taxon>
        <taxon>Tracheophyta</taxon>
        <taxon>Spermatophyta</taxon>
        <taxon>Magnoliopsida</taxon>
        <taxon>Liliopsida</taxon>
        <taxon>Poales</taxon>
        <taxon>Poaceae</taxon>
        <taxon>BOP clade</taxon>
        <taxon>Pooideae</taxon>
        <taxon>Poodae</taxon>
        <taxon>Poeae</taxon>
        <taxon>Poeae Chloroplast Group 2 (Poeae type)</taxon>
        <taxon>Loliodinae</taxon>
        <taxon>Loliinae</taxon>
        <taxon>Lolium</taxon>
    </lineage>
</organism>
<sequence>MAKQLWEAMREVWPLKAIDTIPYTGTEWPLHALAQVPEQERMMMLMTWWRIWHARNEVVHQKAAPPIEASRRFLCSYVDSLLMIKQNPGADPAKGKATITYDHMLPRGHKCNVKQKARKELKRWSKPPPGWVKLNVDGSWVEQGQKGGTGMILIDEEGSILVAASRHLKTCASPLEAEAQACIDGLSKLSEWTDKMASLTFLVFLLLVGTKAATSGAISSTFLPLIHLSLQKRVPTPSPTENFARLWNTSLASESLIAGSPCQGLDGSVRLSQHHLTLRAKPCNLRSFTPRPPN</sequence>
<comment type="caution">
    <text evidence="2">The sequence shown here is derived from an EMBL/GenBank/DDBJ whole genome shotgun (WGS) entry which is preliminary data.</text>
</comment>
<dbReference type="InterPro" id="IPR052929">
    <property type="entry name" value="RNase_H-like_EbsB-rel"/>
</dbReference>
<dbReference type="PANTHER" id="PTHR47074:SF76">
    <property type="entry name" value="RNASE H TYPE-1 DOMAIN-CONTAINING PROTEIN"/>
    <property type="match status" value="1"/>
</dbReference>
<feature type="domain" description="RNase H type-1" evidence="1">
    <location>
        <begin position="135"/>
        <end position="192"/>
    </location>
</feature>
<keyword evidence="3" id="KW-1185">Reference proteome</keyword>
<dbReference type="Pfam" id="PF13456">
    <property type="entry name" value="RVT_3"/>
    <property type="match status" value="1"/>
</dbReference>
<dbReference type="EMBL" id="JAUUTY010000007">
    <property type="protein sequence ID" value="KAK1609159.1"/>
    <property type="molecule type" value="Genomic_DNA"/>
</dbReference>
<protein>
    <recommendedName>
        <fullName evidence="1">RNase H type-1 domain-containing protein</fullName>
    </recommendedName>
</protein>
<evidence type="ECO:0000313" key="3">
    <source>
        <dbReference type="Proteomes" id="UP001231189"/>
    </source>
</evidence>
<dbReference type="SUPFAM" id="SSF53098">
    <property type="entry name" value="Ribonuclease H-like"/>
    <property type="match status" value="1"/>
</dbReference>
<proteinExistence type="predicted"/>
<accession>A0AAD8QWC1</accession>
<dbReference type="InterPro" id="IPR036397">
    <property type="entry name" value="RNaseH_sf"/>
</dbReference>
<dbReference type="AlphaFoldDB" id="A0AAD8QWC1"/>
<dbReference type="GO" id="GO:0003676">
    <property type="term" value="F:nucleic acid binding"/>
    <property type="evidence" value="ECO:0007669"/>
    <property type="project" value="InterPro"/>
</dbReference>
<reference evidence="2" key="1">
    <citation type="submission" date="2023-07" db="EMBL/GenBank/DDBJ databases">
        <title>A chromosome-level genome assembly of Lolium multiflorum.</title>
        <authorList>
            <person name="Chen Y."/>
            <person name="Copetti D."/>
            <person name="Kolliker R."/>
            <person name="Studer B."/>
        </authorList>
    </citation>
    <scope>NUCLEOTIDE SEQUENCE</scope>
    <source>
        <strain evidence="2">02402/16</strain>
        <tissue evidence="2">Leaf</tissue>
    </source>
</reference>
<dbReference type="Proteomes" id="UP001231189">
    <property type="component" value="Unassembled WGS sequence"/>
</dbReference>
<evidence type="ECO:0000313" key="2">
    <source>
        <dbReference type="EMBL" id="KAK1609159.1"/>
    </source>
</evidence>